<evidence type="ECO:0000313" key="3">
    <source>
        <dbReference type="Proteomes" id="UP001383192"/>
    </source>
</evidence>
<dbReference type="AlphaFoldDB" id="A0AAW0AMA3"/>
<dbReference type="Proteomes" id="UP001383192">
    <property type="component" value="Unassembled WGS sequence"/>
</dbReference>
<accession>A0AAW0AMA3</accession>
<sequence>MVKETTAPAKSPRKPSTSRSPKKAATGPNTPTKTELKKKWAEHIANNQWKRDRMFFHPDKVRTVTQGDAQCLDDVKPRLKPEELATLPHERRISPASGHEMKLYSVSDVRRLIRERAIALKLPISVPKHSLCTSNPEADNLLGRLSYRSKALVRHLYVPPPGSSDQDPVPEDIIWEGEHVWGDFGIEVHDACLLYCLKPEDLKEFTEASRWLDIRSVAVQALEVHGGLTKHNQIIVERRRKDMKTIEELGQARKYQDERPLVDYSKGLRDFLKSPLMPNPEEFRQEQQAISREEMLLRKRRTVKQYGPVVYVGMDDYGCEWQWFHGSKRLSDDDLEL</sequence>
<feature type="region of interest" description="Disordered" evidence="1">
    <location>
        <begin position="1"/>
        <end position="36"/>
    </location>
</feature>
<protein>
    <submittedName>
        <fullName evidence="2">Uncharacterized protein</fullName>
    </submittedName>
</protein>
<proteinExistence type="predicted"/>
<gene>
    <name evidence="2" type="ORF">VNI00_019390</name>
</gene>
<comment type="caution">
    <text evidence="2">The sequence shown here is derived from an EMBL/GenBank/DDBJ whole genome shotgun (WGS) entry which is preliminary data.</text>
</comment>
<evidence type="ECO:0000313" key="2">
    <source>
        <dbReference type="EMBL" id="KAK7014129.1"/>
    </source>
</evidence>
<evidence type="ECO:0000256" key="1">
    <source>
        <dbReference type="SAM" id="MobiDB-lite"/>
    </source>
</evidence>
<feature type="compositionally biased region" description="Low complexity" evidence="1">
    <location>
        <begin position="7"/>
        <end position="25"/>
    </location>
</feature>
<keyword evidence="3" id="KW-1185">Reference proteome</keyword>
<organism evidence="2 3">
    <name type="scientific">Paramarasmius palmivorus</name>
    <dbReference type="NCBI Taxonomy" id="297713"/>
    <lineage>
        <taxon>Eukaryota</taxon>
        <taxon>Fungi</taxon>
        <taxon>Dikarya</taxon>
        <taxon>Basidiomycota</taxon>
        <taxon>Agaricomycotina</taxon>
        <taxon>Agaricomycetes</taxon>
        <taxon>Agaricomycetidae</taxon>
        <taxon>Agaricales</taxon>
        <taxon>Marasmiineae</taxon>
        <taxon>Marasmiaceae</taxon>
        <taxon>Paramarasmius</taxon>
    </lineage>
</organism>
<name>A0AAW0AMA3_9AGAR</name>
<reference evidence="2 3" key="1">
    <citation type="submission" date="2024-01" db="EMBL/GenBank/DDBJ databases">
        <title>A draft genome for a cacao thread blight-causing isolate of Paramarasmius palmivorus.</title>
        <authorList>
            <person name="Baruah I.K."/>
            <person name="Bukari Y."/>
            <person name="Amoako-Attah I."/>
            <person name="Meinhardt L.W."/>
            <person name="Bailey B.A."/>
            <person name="Cohen S.P."/>
        </authorList>
    </citation>
    <scope>NUCLEOTIDE SEQUENCE [LARGE SCALE GENOMIC DNA]</scope>
    <source>
        <strain evidence="2 3">GH-12</strain>
    </source>
</reference>
<dbReference type="EMBL" id="JAYKXP010000369">
    <property type="protein sequence ID" value="KAK7014129.1"/>
    <property type="molecule type" value="Genomic_DNA"/>
</dbReference>